<feature type="compositionally biased region" description="Basic residues" evidence="1">
    <location>
        <begin position="442"/>
        <end position="451"/>
    </location>
</feature>
<dbReference type="WBParaSite" id="Csp11.Scaffold481.g1843.t1">
    <property type="protein sequence ID" value="Csp11.Scaffold481.g1843.t1"/>
    <property type="gene ID" value="Csp11.Scaffold481.g1843"/>
</dbReference>
<name>A0A1I7T2P1_9PELO</name>
<dbReference type="Proteomes" id="UP000095282">
    <property type="component" value="Unplaced"/>
</dbReference>
<evidence type="ECO:0000259" key="2">
    <source>
        <dbReference type="SMART" id="SM00583"/>
    </source>
</evidence>
<evidence type="ECO:0000313" key="3">
    <source>
        <dbReference type="Proteomes" id="UP000095282"/>
    </source>
</evidence>
<reference evidence="4" key="1">
    <citation type="submission" date="2016-11" db="UniProtKB">
        <authorList>
            <consortium name="WormBaseParasite"/>
        </authorList>
    </citation>
    <scope>IDENTIFICATION</scope>
</reference>
<accession>A0A1I7T2P1</accession>
<dbReference type="Pfam" id="PF04435">
    <property type="entry name" value="SPK"/>
    <property type="match status" value="4"/>
</dbReference>
<proteinExistence type="predicted"/>
<evidence type="ECO:0000256" key="1">
    <source>
        <dbReference type="SAM" id="MobiDB-lite"/>
    </source>
</evidence>
<keyword evidence="3" id="KW-1185">Reference proteome</keyword>
<dbReference type="AlphaFoldDB" id="A0A1I7T2P1"/>
<dbReference type="PANTHER" id="PTHR38627:SF1">
    <property type="entry name" value="G-PROTEIN ALPHA SUBUNIT ACTIVATING PROTEIN GBAS-1-RELATED"/>
    <property type="match status" value="1"/>
</dbReference>
<feature type="region of interest" description="Disordered" evidence="1">
    <location>
        <begin position="652"/>
        <end position="695"/>
    </location>
</feature>
<feature type="domain" description="SPK" evidence="2">
    <location>
        <begin position="9"/>
        <end position="122"/>
    </location>
</feature>
<feature type="domain" description="SPK" evidence="2">
    <location>
        <begin position="536"/>
        <end position="656"/>
    </location>
</feature>
<sequence>MSPSFSKDEEMEMWLFLRRKIKNSDDENVVKLDIEAKSEVWKEFKHLSMNTSKSAEDYENRFDSVLAPNLHKTSLSAKTKLELYYGLSIPVENTFLEYLRGTGELELDDNGCIQRYKESGEGGMEVGVKLLVPKTECVEEETEEATVDEQLEIWEFLYKKIRNPVTGNIEPLKTASNSALWQEFQKDQILAKHPKHYEMLYTLEMCSSLHSSQLDTKTKIELYYGLRIPVEQRFLRMLQRNRNSEVKVDKCRRITQYTDDDGLILGYTEPSKPRSHEPVEIVQIEECLPTIPFTAPEEMYMWLFLLQKVRDTVTGKPEKLKITPNIALWREFGESREKKREAGEYFSWYENHMCHSLHTASLVKQIKLELYYGLDLRVNEQFLKEIENPFSSVTIKKGRLVEYEEVKNDGKIFSLGPPNRTEIVDETPIVYLSDSEPPSKPARVRRCKNSAKKCSDDEEDLDEYLPRKKQQPKKKRVYKKGKRSSTEETLTSEEPQFSPPSDQPETSAAYYERQEEEYYVLSPKRNRKKKTFSTEEEREMWIFLLSKIRHPKTGKAQKASVTLSLALWEEFRRINEKTRDATEYWIRFDLVMAPAIHLTQFVRQTKLEFYYGLNVKMDEGFLEECKSDSKIIVDEEGRLVAFEDNREGREKFTLGNMKAAEDAKSGANDQENRTKEKVEEKEDPDDPVTGSKKKVARARAKRAGFVVAESSFSDWDLIRDESSPNREESEGAPPPKRVSIELEDISINRRSMSTRRPVSDDEGPSVEASVFLGRLKEAIGVLGLPELDNLQREIDEKMKNCEDGGKSLTLNFMRRLVESSFVAASM</sequence>
<dbReference type="InterPro" id="IPR006570">
    <property type="entry name" value="SPK_dom"/>
</dbReference>
<feature type="domain" description="SPK" evidence="2">
    <location>
        <begin position="149"/>
        <end position="267"/>
    </location>
</feature>
<feature type="compositionally biased region" description="Basic and acidic residues" evidence="1">
    <location>
        <begin position="659"/>
        <end position="680"/>
    </location>
</feature>
<feature type="region of interest" description="Disordered" evidence="1">
    <location>
        <begin position="432"/>
        <end position="509"/>
    </location>
</feature>
<feature type="compositionally biased region" description="Basic residues" evidence="1">
    <location>
        <begin position="467"/>
        <end position="483"/>
    </location>
</feature>
<protein>
    <submittedName>
        <fullName evidence="4">SPK domain-containing protein</fullName>
    </submittedName>
</protein>
<evidence type="ECO:0000313" key="4">
    <source>
        <dbReference type="WBParaSite" id="Csp11.Scaffold481.g1843.t1"/>
    </source>
</evidence>
<dbReference type="InterPro" id="IPR053367">
    <property type="entry name" value="G-alpha_activating_GEF"/>
</dbReference>
<dbReference type="SMART" id="SM00583">
    <property type="entry name" value="SPK"/>
    <property type="match status" value="3"/>
</dbReference>
<organism evidence="3 4">
    <name type="scientific">Caenorhabditis tropicalis</name>
    <dbReference type="NCBI Taxonomy" id="1561998"/>
    <lineage>
        <taxon>Eukaryota</taxon>
        <taxon>Metazoa</taxon>
        <taxon>Ecdysozoa</taxon>
        <taxon>Nematoda</taxon>
        <taxon>Chromadorea</taxon>
        <taxon>Rhabditida</taxon>
        <taxon>Rhabditina</taxon>
        <taxon>Rhabditomorpha</taxon>
        <taxon>Rhabditoidea</taxon>
        <taxon>Rhabditidae</taxon>
        <taxon>Peloderinae</taxon>
        <taxon>Caenorhabditis</taxon>
    </lineage>
</organism>
<dbReference type="PANTHER" id="PTHR38627">
    <property type="entry name" value="GA BINDING AND ACTIVATING AND SPK (SPK) DOMAIN CONTAINING-RELATED"/>
    <property type="match status" value="1"/>
</dbReference>